<feature type="non-terminal residue" evidence="1">
    <location>
        <position position="1"/>
    </location>
</feature>
<evidence type="ECO:0000313" key="1">
    <source>
        <dbReference type="EMBL" id="GAH62680.1"/>
    </source>
</evidence>
<sequence>PSNPKDSEELDLLLWEILRKLLSLPKNTRDKFKLTGETIELTAKWPL</sequence>
<organism evidence="1">
    <name type="scientific">marine sediment metagenome</name>
    <dbReference type="NCBI Taxonomy" id="412755"/>
    <lineage>
        <taxon>unclassified sequences</taxon>
        <taxon>metagenomes</taxon>
        <taxon>ecological metagenomes</taxon>
    </lineage>
</organism>
<comment type="caution">
    <text evidence="1">The sequence shown here is derived from an EMBL/GenBank/DDBJ whole genome shotgun (WGS) entry which is preliminary data.</text>
</comment>
<protein>
    <submittedName>
        <fullName evidence="1">Uncharacterized protein</fullName>
    </submittedName>
</protein>
<proteinExistence type="predicted"/>
<accession>X1I037</accession>
<name>X1I037_9ZZZZ</name>
<dbReference type="AlphaFoldDB" id="X1I037"/>
<gene>
    <name evidence="1" type="ORF">S03H2_53852</name>
</gene>
<dbReference type="EMBL" id="BARU01034297">
    <property type="protein sequence ID" value="GAH62680.1"/>
    <property type="molecule type" value="Genomic_DNA"/>
</dbReference>
<reference evidence="1" key="1">
    <citation type="journal article" date="2014" name="Front. Microbiol.">
        <title>High frequency of phylogenetically diverse reductive dehalogenase-homologous genes in deep subseafloor sedimentary metagenomes.</title>
        <authorList>
            <person name="Kawai M."/>
            <person name="Futagami T."/>
            <person name="Toyoda A."/>
            <person name="Takaki Y."/>
            <person name="Nishi S."/>
            <person name="Hori S."/>
            <person name="Arai W."/>
            <person name="Tsubouchi T."/>
            <person name="Morono Y."/>
            <person name="Uchiyama I."/>
            <person name="Ito T."/>
            <person name="Fujiyama A."/>
            <person name="Inagaki F."/>
            <person name="Takami H."/>
        </authorList>
    </citation>
    <scope>NUCLEOTIDE SEQUENCE</scope>
    <source>
        <strain evidence="1">Expedition CK06-06</strain>
    </source>
</reference>